<dbReference type="Proteomes" id="UP000239872">
    <property type="component" value="Unassembled WGS sequence"/>
</dbReference>
<dbReference type="EMBL" id="PPSL01000001">
    <property type="protein sequence ID" value="PQJ12356.1"/>
    <property type="molecule type" value="Genomic_DNA"/>
</dbReference>
<comment type="caution">
    <text evidence="1">The sequence shown here is derived from an EMBL/GenBank/DDBJ whole genome shotgun (WGS) entry which is preliminary data.</text>
</comment>
<reference evidence="1 2" key="1">
    <citation type="submission" date="2018-01" db="EMBL/GenBank/DDBJ databases">
        <title>A novel member of the phylum Bacteroidetes isolated from glacier ice.</title>
        <authorList>
            <person name="Liu Q."/>
            <person name="Xin Y.-H."/>
        </authorList>
    </citation>
    <scope>NUCLEOTIDE SEQUENCE [LARGE SCALE GENOMIC DNA]</scope>
    <source>
        <strain evidence="1 2">RB1R16</strain>
    </source>
</reference>
<evidence type="ECO:0000313" key="1">
    <source>
        <dbReference type="EMBL" id="PQJ12356.1"/>
    </source>
</evidence>
<organism evidence="1 2">
    <name type="scientific">Flavipsychrobacter stenotrophus</name>
    <dbReference type="NCBI Taxonomy" id="2077091"/>
    <lineage>
        <taxon>Bacteria</taxon>
        <taxon>Pseudomonadati</taxon>
        <taxon>Bacteroidota</taxon>
        <taxon>Chitinophagia</taxon>
        <taxon>Chitinophagales</taxon>
        <taxon>Chitinophagaceae</taxon>
        <taxon>Flavipsychrobacter</taxon>
    </lineage>
</organism>
<sequence>MEEREFSELIKETLDALNELKQQLIGQKGIVTPNWVNREQVMSFLGYGNTQMAALEKRDDLIVAKVGKRKFYLKDSVESLLQNSVTRNNSRK</sequence>
<accession>A0A2S7T0R9</accession>
<keyword evidence="2" id="KW-1185">Reference proteome</keyword>
<evidence type="ECO:0000313" key="2">
    <source>
        <dbReference type="Proteomes" id="UP000239872"/>
    </source>
</evidence>
<dbReference type="AlphaFoldDB" id="A0A2S7T0R9"/>
<evidence type="ECO:0008006" key="3">
    <source>
        <dbReference type="Google" id="ProtNLM"/>
    </source>
</evidence>
<dbReference type="OrthoDB" id="9950375at2"/>
<protein>
    <recommendedName>
        <fullName evidence="3">DNA-binding protein</fullName>
    </recommendedName>
</protein>
<proteinExistence type="predicted"/>
<dbReference type="RefSeq" id="WP_105037240.1">
    <property type="nucleotide sequence ID" value="NZ_PPSL01000001.1"/>
</dbReference>
<gene>
    <name evidence="1" type="ORF">CJD36_000965</name>
</gene>
<name>A0A2S7T0R9_9BACT</name>